<accession>C0EMS3</accession>
<sequence length="104" mass="11827">MMTLFLPWLDAAKSYRPVVARMEAAAPAELRERRACFSIDETAVLARVSWREYGSLPFEVGESACGYRLIQANADAAVPAGWREVWQGGRPRNKNERFLLLQRL</sequence>
<protein>
    <submittedName>
        <fullName evidence="1">Uncharacterized protein</fullName>
    </submittedName>
</protein>
<reference evidence="1 2" key="1">
    <citation type="submission" date="2009-01" db="EMBL/GenBank/DDBJ databases">
        <authorList>
            <person name="Fulton L."/>
            <person name="Clifton S."/>
            <person name="Chinwalla A.T."/>
            <person name="Mitreva M."/>
            <person name="Sodergren E."/>
            <person name="Weinstock G."/>
            <person name="Clifton S."/>
            <person name="Dooling D.J."/>
            <person name="Fulton B."/>
            <person name="Minx P."/>
            <person name="Pepin K.H."/>
            <person name="Johnson M."/>
            <person name="Bhonagiri V."/>
            <person name="Nash W.E."/>
            <person name="Mardis E.R."/>
            <person name="Wilson R.K."/>
        </authorList>
    </citation>
    <scope>NUCLEOTIDE SEQUENCE [LARGE SCALE GENOMIC DNA]</scope>
    <source>
        <strain evidence="1 2">NRL30031/H210</strain>
    </source>
</reference>
<gene>
    <name evidence="1" type="ORF">NEIFLAOT_01249</name>
</gene>
<evidence type="ECO:0000313" key="1">
    <source>
        <dbReference type="EMBL" id="EEG33664.1"/>
    </source>
</evidence>
<dbReference type="AlphaFoldDB" id="C0EMS3"/>
<comment type="caution">
    <text evidence="1">The sequence shown here is derived from an EMBL/GenBank/DDBJ whole genome shotgun (WGS) entry which is preliminary data.</text>
</comment>
<evidence type="ECO:0000313" key="2">
    <source>
        <dbReference type="Proteomes" id="UP000004457"/>
    </source>
</evidence>
<name>C0EMS3_NEIFL</name>
<dbReference type="Proteomes" id="UP000004457">
    <property type="component" value="Unassembled WGS sequence"/>
</dbReference>
<keyword evidence="2" id="KW-1185">Reference proteome</keyword>
<dbReference type="EMBL" id="ACEN01000060">
    <property type="protein sequence ID" value="EEG33664.1"/>
    <property type="molecule type" value="Genomic_DNA"/>
</dbReference>
<organism evidence="1 2">
    <name type="scientific">Neisseria flavescens NRL30031/H210</name>
    <dbReference type="NCBI Taxonomy" id="546264"/>
    <lineage>
        <taxon>Bacteria</taxon>
        <taxon>Pseudomonadati</taxon>
        <taxon>Pseudomonadota</taxon>
        <taxon>Betaproteobacteria</taxon>
        <taxon>Neisseriales</taxon>
        <taxon>Neisseriaceae</taxon>
        <taxon>Neisseria</taxon>
    </lineage>
</organism>
<proteinExistence type="predicted"/>
<dbReference type="eggNOG" id="COG1807">
    <property type="taxonomic scope" value="Bacteria"/>
</dbReference>